<feature type="region of interest" description="Disordered" evidence="1">
    <location>
        <begin position="197"/>
        <end position="247"/>
    </location>
</feature>
<feature type="compositionally biased region" description="Low complexity" evidence="1">
    <location>
        <begin position="226"/>
        <end position="238"/>
    </location>
</feature>
<dbReference type="Pfam" id="PF05036">
    <property type="entry name" value="SPOR"/>
    <property type="match status" value="1"/>
</dbReference>
<dbReference type="PROSITE" id="PS51724">
    <property type="entry name" value="SPOR"/>
    <property type="match status" value="1"/>
</dbReference>
<feature type="chain" id="PRO_5045583748" evidence="2">
    <location>
        <begin position="22"/>
        <end position="334"/>
    </location>
</feature>
<sequence length="334" mass="34793">MRAFWCGFLAMAMAWAVTGQAAPVPLPPDGFDGAQYIDRTGCVFVRTGAGWAARRDRNGRPICGFPPTLSSRRTDSEGDGVAETEARSPADMLADTLAAGLRDGEFLAESAPPPDRRDPLPAPQDDPMQAQLDQLVGHDAALRRALSGAGAGGSDLCAMLGYEMADDPAPILGGDVTQGLCAGMRAAVPVKRITAGAASRADPLQAGSPSRSGTEAVSVVQDRRPPASAASARRPVAPKGNADARGPAIASAPTVEMIPASARYVQIGGFADDENAVAAIRRLSAMGFRVAQTRRRDGDRVLRLILAGPFTDRRDLVAALNRLRASGYPGAIAR</sequence>
<proteinExistence type="predicted"/>
<dbReference type="InterPro" id="IPR036680">
    <property type="entry name" value="SPOR-like_sf"/>
</dbReference>
<organism evidence="4 5">
    <name type="scientific">Paracoccus stylophorae</name>
    <dbReference type="NCBI Taxonomy" id="659350"/>
    <lineage>
        <taxon>Bacteria</taxon>
        <taxon>Pseudomonadati</taxon>
        <taxon>Pseudomonadota</taxon>
        <taxon>Alphaproteobacteria</taxon>
        <taxon>Rhodobacterales</taxon>
        <taxon>Paracoccaceae</taxon>
        <taxon>Paracoccus</taxon>
    </lineage>
</organism>
<evidence type="ECO:0000259" key="3">
    <source>
        <dbReference type="PROSITE" id="PS51724"/>
    </source>
</evidence>
<keyword evidence="5" id="KW-1185">Reference proteome</keyword>
<feature type="signal peptide" evidence="2">
    <location>
        <begin position="1"/>
        <end position="21"/>
    </location>
</feature>
<feature type="domain" description="SPOR" evidence="3">
    <location>
        <begin position="257"/>
        <end position="334"/>
    </location>
</feature>
<dbReference type="EMBL" id="CP067134">
    <property type="protein sequence ID" value="WCR11928.1"/>
    <property type="molecule type" value="Genomic_DNA"/>
</dbReference>
<evidence type="ECO:0000313" key="4">
    <source>
        <dbReference type="EMBL" id="WCR11928.1"/>
    </source>
</evidence>
<dbReference type="SUPFAM" id="SSF110997">
    <property type="entry name" value="Sporulation related repeat"/>
    <property type="match status" value="1"/>
</dbReference>
<gene>
    <name evidence="4" type="ORF">JHW45_06100</name>
</gene>
<reference evidence="4 5" key="1">
    <citation type="submission" date="2021-01" db="EMBL/GenBank/DDBJ databases">
        <title>Biogeographic distribution of Paracoccus.</title>
        <authorList>
            <person name="Hollensteiner J."/>
            <person name="Leineberger J."/>
            <person name="Brinkhoff T."/>
            <person name="Daniel R."/>
        </authorList>
    </citation>
    <scope>NUCLEOTIDE SEQUENCE [LARGE SCALE GENOMIC DNA]</scope>
    <source>
        <strain evidence="4 5">LMG25392</strain>
    </source>
</reference>
<evidence type="ECO:0000313" key="5">
    <source>
        <dbReference type="Proteomes" id="UP001218412"/>
    </source>
</evidence>
<accession>A0ABY7SYI5</accession>
<dbReference type="RefSeq" id="WP_272860048.1">
    <property type="nucleotide sequence ID" value="NZ_CP067134.1"/>
</dbReference>
<dbReference type="Gene3D" id="3.30.70.1070">
    <property type="entry name" value="Sporulation related repeat"/>
    <property type="match status" value="1"/>
</dbReference>
<feature type="region of interest" description="Disordered" evidence="1">
    <location>
        <begin position="62"/>
        <end position="86"/>
    </location>
</feature>
<feature type="region of interest" description="Disordered" evidence="1">
    <location>
        <begin position="107"/>
        <end position="127"/>
    </location>
</feature>
<name>A0ABY7SYI5_9RHOB</name>
<dbReference type="InterPro" id="IPR007730">
    <property type="entry name" value="SPOR-like_dom"/>
</dbReference>
<dbReference type="Proteomes" id="UP001218412">
    <property type="component" value="Chromosome"/>
</dbReference>
<evidence type="ECO:0000256" key="2">
    <source>
        <dbReference type="SAM" id="SignalP"/>
    </source>
</evidence>
<protein>
    <submittedName>
        <fullName evidence="4">SPOR domain-containing protein</fullName>
    </submittedName>
</protein>
<keyword evidence="2" id="KW-0732">Signal</keyword>
<evidence type="ECO:0000256" key="1">
    <source>
        <dbReference type="SAM" id="MobiDB-lite"/>
    </source>
</evidence>